<evidence type="ECO:0000256" key="1">
    <source>
        <dbReference type="SAM" id="MobiDB-lite"/>
    </source>
</evidence>
<dbReference type="Proteomes" id="UP000655225">
    <property type="component" value="Unassembled WGS sequence"/>
</dbReference>
<gene>
    <name evidence="2" type="ORF">HHK36_016316</name>
</gene>
<reference evidence="2 3" key="1">
    <citation type="submission" date="2020-04" db="EMBL/GenBank/DDBJ databases">
        <title>Plant Genome Project.</title>
        <authorList>
            <person name="Zhang R.-G."/>
        </authorList>
    </citation>
    <scope>NUCLEOTIDE SEQUENCE [LARGE SCALE GENOMIC DNA]</scope>
    <source>
        <strain evidence="2">YNK0</strain>
        <tissue evidence="2">Leaf</tissue>
    </source>
</reference>
<keyword evidence="3" id="KW-1185">Reference proteome</keyword>
<accession>A0A834Z5J7</accession>
<dbReference type="PANTHER" id="PTHR33738">
    <property type="entry name" value="EMB|CAB82975.1"/>
    <property type="match status" value="1"/>
</dbReference>
<evidence type="ECO:0000313" key="2">
    <source>
        <dbReference type="EMBL" id="KAF8397402.1"/>
    </source>
</evidence>
<evidence type="ECO:0000313" key="3">
    <source>
        <dbReference type="Proteomes" id="UP000655225"/>
    </source>
</evidence>
<dbReference type="OrthoDB" id="1733797at2759"/>
<dbReference type="PANTHER" id="PTHR33738:SF8">
    <property type="entry name" value="OS05G0454500 PROTEIN"/>
    <property type="match status" value="1"/>
</dbReference>
<dbReference type="AlphaFoldDB" id="A0A834Z5J7"/>
<feature type="compositionally biased region" description="Polar residues" evidence="1">
    <location>
        <begin position="145"/>
        <end position="156"/>
    </location>
</feature>
<dbReference type="OMA" id="EGCENEN"/>
<name>A0A834Z5J7_TETSI</name>
<protein>
    <submittedName>
        <fullName evidence="2">Uncharacterized protein</fullName>
    </submittedName>
</protein>
<sequence length="165" mass="17712">MEGRKQVGSSSSFSSELFGFKNPSSSSSSTGIFGSVFPPPSPMVVGRESSHSDVIGSLRKQDSGNQVWNTKPGAPDNFVKSSEGESHNTPAKDGSSIYQHEKVEPCYLSSSLYYGGQDIYSHSSNTHSSGSYPIFKKDGGDDDSNGNCASRGNWWQGTPEAWVEL</sequence>
<feature type="region of interest" description="Disordered" evidence="1">
    <location>
        <begin position="1"/>
        <end position="97"/>
    </location>
</feature>
<comment type="caution">
    <text evidence="2">The sequence shown here is derived from an EMBL/GenBank/DDBJ whole genome shotgun (WGS) entry which is preliminary data.</text>
</comment>
<feature type="region of interest" description="Disordered" evidence="1">
    <location>
        <begin position="124"/>
        <end position="165"/>
    </location>
</feature>
<proteinExistence type="predicted"/>
<dbReference type="EMBL" id="JABCRI010000011">
    <property type="protein sequence ID" value="KAF8397402.1"/>
    <property type="molecule type" value="Genomic_DNA"/>
</dbReference>
<organism evidence="2 3">
    <name type="scientific">Tetracentron sinense</name>
    <name type="common">Spur-leaf</name>
    <dbReference type="NCBI Taxonomy" id="13715"/>
    <lineage>
        <taxon>Eukaryota</taxon>
        <taxon>Viridiplantae</taxon>
        <taxon>Streptophyta</taxon>
        <taxon>Embryophyta</taxon>
        <taxon>Tracheophyta</taxon>
        <taxon>Spermatophyta</taxon>
        <taxon>Magnoliopsida</taxon>
        <taxon>Trochodendrales</taxon>
        <taxon>Trochodendraceae</taxon>
        <taxon>Tetracentron</taxon>
    </lineage>
</organism>